<proteinExistence type="predicted"/>
<evidence type="ECO:0000313" key="2">
    <source>
        <dbReference type="EMBL" id="WAR23647.1"/>
    </source>
</evidence>
<keyword evidence="1" id="KW-0732">Signal</keyword>
<evidence type="ECO:0000256" key="1">
    <source>
        <dbReference type="SAM" id="SignalP"/>
    </source>
</evidence>
<protein>
    <submittedName>
        <fullName evidence="2">Uncharacterized protein</fullName>
    </submittedName>
</protein>
<feature type="signal peptide" evidence="1">
    <location>
        <begin position="1"/>
        <end position="21"/>
    </location>
</feature>
<gene>
    <name evidence="2" type="ORF">MAR_037316</name>
</gene>
<accession>A0ABY7FND7</accession>
<reference evidence="2" key="1">
    <citation type="submission" date="2022-11" db="EMBL/GenBank/DDBJ databases">
        <title>Centuries of genome instability and evolution in soft-shell clam transmissible cancer (bioRxiv).</title>
        <authorList>
            <person name="Hart S.F.M."/>
            <person name="Yonemitsu M.A."/>
            <person name="Giersch R.M."/>
            <person name="Beal B.F."/>
            <person name="Arriagada G."/>
            <person name="Davis B.W."/>
            <person name="Ostrander E.A."/>
            <person name="Goff S.P."/>
            <person name="Metzger M.J."/>
        </authorList>
    </citation>
    <scope>NUCLEOTIDE SEQUENCE</scope>
    <source>
        <strain evidence="2">MELC-2E11</strain>
        <tissue evidence="2">Siphon/mantle</tissue>
    </source>
</reference>
<evidence type="ECO:0000313" key="3">
    <source>
        <dbReference type="Proteomes" id="UP001164746"/>
    </source>
</evidence>
<organism evidence="2 3">
    <name type="scientific">Mya arenaria</name>
    <name type="common">Soft-shell clam</name>
    <dbReference type="NCBI Taxonomy" id="6604"/>
    <lineage>
        <taxon>Eukaryota</taxon>
        <taxon>Metazoa</taxon>
        <taxon>Spiralia</taxon>
        <taxon>Lophotrochozoa</taxon>
        <taxon>Mollusca</taxon>
        <taxon>Bivalvia</taxon>
        <taxon>Autobranchia</taxon>
        <taxon>Heteroconchia</taxon>
        <taxon>Euheterodonta</taxon>
        <taxon>Imparidentia</taxon>
        <taxon>Neoheterodontei</taxon>
        <taxon>Myida</taxon>
        <taxon>Myoidea</taxon>
        <taxon>Myidae</taxon>
        <taxon>Mya</taxon>
    </lineage>
</organism>
<name>A0ABY7FND7_MYAAR</name>
<sequence length="101" mass="11265">MRHHLHFVSFSLRHLAHFCISALHDSLGYRGFKVHKRTPLVMASQAGQTTKTASQIGSHMMTIGKGTNAELEKLLLKKFSGLDETLITHITTAQQPVSEQK</sequence>
<keyword evidence="3" id="KW-1185">Reference proteome</keyword>
<feature type="chain" id="PRO_5047430449" evidence="1">
    <location>
        <begin position="22"/>
        <end position="101"/>
    </location>
</feature>
<dbReference type="EMBL" id="CP111024">
    <property type="protein sequence ID" value="WAR23647.1"/>
    <property type="molecule type" value="Genomic_DNA"/>
</dbReference>
<dbReference type="Proteomes" id="UP001164746">
    <property type="component" value="Chromosome 13"/>
</dbReference>